<accession>A0ABR0Y7N8</accession>
<comment type="subcellular location">
    <subcellularLocation>
        <location evidence="1">Endomembrane system</location>
        <topology evidence="1">Peripheral membrane protein</topology>
    </subcellularLocation>
</comment>
<organism evidence="5 6">
    <name type="scientific">Huso huso</name>
    <name type="common">Beluga</name>
    <name type="synonym">Acipenser huso</name>
    <dbReference type="NCBI Taxonomy" id="61971"/>
    <lineage>
        <taxon>Eukaryota</taxon>
        <taxon>Metazoa</taxon>
        <taxon>Chordata</taxon>
        <taxon>Craniata</taxon>
        <taxon>Vertebrata</taxon>
        <taxon>Euteleostomi</taxon>
        <taxon>Actinopterygii</taxon>
        <taxon>Chondrostei</taxon>
        <taxon>Acipenseriformes</taxon>
        <taxon>Acipenseridae</taxon>
        <taxon>Huso</taxon>
    </lineage>
</organism>
<feature type="region of interest" description="Disordered" evidence="3">
    <location>
        <begin position="178"/>
        <end position="318"/>
    </location>
</feature>
<feature type="region of interest" description="Disordered" evidence="3">
    <location>
        <begin position="1"/>
        <end position="27"/>
    </location>
</feature>
<evidence type="ECO:0000256" key="1">
    <source>
        <dbReference type="ARBA" id="ARBA00004184"/>
    </source>
</evidence>
<name>A0ABR0Y7N8_HUSHU</name>
<feature type="compositionally biased region" description="Pro residues" evidence="3">
    <location>
        <begin position="64"/>
        <end position="73"/>
    </location>
</feature>
<evidence type="ECO:0000259" key="4">
    <source>
        <dbReference type="PROSITE" id="PS50108"/>
    </source>
</evidence>
<protein>
    <submittedName>
        <fullName evidence="5">Cdc42 effector protein 4 isoform X1</fullName>
    </submittedName>
</protein>
<dbReference type="InterPro" id="IPR029273">
    <property type="entry name" value="Cdc42_effect-like"/>
</dbReference>
<dbReference type="Pfam" id="PF00786">
    <property type="entry name" value="PBD"/>
    <property type="match status" value="1"/>
</dbReference>
<feature type="compositionally biased region" description="Low complexity" evidence="3">
    <location>
        <begin position="254"/>
        <end position="263"/>
    </location>
</feature>
<feature type="compositionally biased region" description="Low complexity" evidence="3">
    <location>
        <begin position="82"/>
        <end position="97"/>
    </location>
</feature>
<feature type="compositionally biased region" description="Gly residues" evidence="3">
    <location>
        <begin position="196"/>
        <end position="210"/>
    </location>
</feature>
<keyword evidence="6" id="KW-1185">Reference proteome</keyword>
<feature type="domain" description="CRIB" evidence="4">
    <location>
        <begin position="30"/>
        <end position="44"/>
    </location>
</feature>
<sequence>MPILKPSRSHSDGVGGANSYRRPRLDPTMISAPLGDFRHTMHVGRGGDAFGDTSFLSNHGPAPKSTPPVPDPIHQPGKAAMTTTTNNNNNDRGNNGNSYDSTTPSMAAGSYAASMEAGRAVDSPNMAASGYSNGPSHPPLKHSESISSFSLDLDLGPSMLGEVLGVMERDDQVDTWAGLIGKEAGLEPGGKTKWEGTGGKGEGVQGNGEGGGERSRAEIGSVRETDSTNGIPSSQDDTPCESQDHTPRNGSRASSVSSEYEGVSEGERERERQPKLGGGEMLRASLHKKPPLDLSDSEEEEDGQGYVFEDDFDDEIGL</sequence>
<dbReference type="InterPro" id="IPR000095">
    <property type="entry name" value="CRIB_dom"/>
</dbReference>
<evidence type="ECO:0000313" key="6">
    <source>
        <dbReference type="Proteomes" id="UP001369086"/>
    </source>
</evidence>
<gene>
    <name evidence="5" type="ORF">HHUSO_G33489</name>
</gene>
<dbReference type="PANTHER" id="PTHR15344:SF15">
    <property type="entry name" value="CDC42 EFFECTOR PROTEIN 5"/>
    <property type="match status" value="1"/>
</dbReference>
<evidence type="ECO:0000256" key="2">
    <source>
        <dbReference type="ARBA" id="ARBA00010770"/>
    </source>
</evidence>
<feature type="compositionally biased region" description="Acidic residues" evidence="3">
    <location>
        <begin position="295"/>
        <end position="318"/>
    </location>
</feature>
<proteinExistence type="inferred from homology"/>
<comment type="caution">
    <text evidence="5">The sequence shown here is derived from an EMBL/GenBank/DDBJ whole genome shotgun (WGS) entry which is preliminary data.</text>
</comment>
<dbReference type="PANTHER" id="PTHR15344">
    <property type="entry name" value="CDC42 EFFECTOR PROTEIN BORG"/>
    <property type="match status" value="1"/>
</dbReference>
<dbReference type="EMBL" id="JAHFZB010000043">
    <property type="protein sequence ID" value="KAK6468671.1"/>
    <property type="molecule type" value="Genomic_DNA"/>
</dbReference>
<reference evidence="5 6" key="1">
    <citation type="submission" date="2021-05" db="EMBL/GenBank/DDBJ databases">
        <authorList>
            <person name="Zahm M."/>
            <person name="Klopp C."/>
            <person name="Cabau C."/>
            <person name="Kuhl H."/>
            <person name="Suciu R."/>
            <person name="Ciorpac M."/>
            <person name="Holostenco D."/>
            <person name="Gessner J."/>
            <person name="Wuertz S."/>
            <person name="Hohne C."/>
            <person name="Stock M."/>
            <person name="Gislard M."/>
            <person name="Lluch J."/>
            <person name="Milhes M."/>
            <person name="Lampietro C."/>
            <person name="Lopez Roques C."/>
            <person name="Donnadieu C."/>
            <person name="Du K."/>
            <person name="Schartl M."/>
            <person name="Guiguen Y."/>
        </authorList>
    </citation>
    <scope>NUCLEOTIDE SEQUENCE [LARGE SCALE GENOMIC DNA]</scope>
    <source>
        <strain evidence="5">Hh-F2</strain>
        <tissue evidence="5">Blood</tissue>
    </source>
</reference>
<dbReference type="PROSITE" id="PS50108">
    <property type="entry name" value="CRIB"/>
    <property type="match status" value="1"/>
</dbReference>
<dbReference type="InterPro" id="IPR051296">
    <property type="entry name" value="Cdc42_Effector_BORG/CEP"/>
</dbReference>
<feature type="compositionally biased region" description="Basic and acidic residues" evidence="3">
    <location>
        <begin position="265"/>
        <end position="274"/>
    </location>
</feature>
<comment type="similarity">
    <text evidence="2">Belongs to the BORG/CEP family.</text>
</comment>
<dbReference type="SMART" id="SM00285">
    <property type="entry name" value="PBD"/>
    <property type="match status" value="1"/>
</dbReference>
<evidence type="ECO:0000313" key="5">
    <source>
        <dbReference type="EMBL" id="KAK6468671.1"/>
    </source>
</evidence>
<dbReference type="Pfam" id="PF14957">
    <property type="entry name" value="BORG_CEP"/>
    <property type="match status" value="1"/>
</dbReference>
<dbReference type="Proteomes" id="UP001369086">
    <property type="component" value="Unassembled WGS sequence"/>
</dbReference>
<feature type="region of interest" description="Disordered" evidence="3">
    <location>
        <begin position="43"/>
        <end position="103"/>
    </location>
</feature>
<feature type="compositionally biased region" description="Polar residues" evidence="3">
    <location>
        <begin position="227"/>
        <end position="241"/>
    </location>
</feature>
<feature type="compositionally biased region" description="Basic and acidic residues" evidence="3">
    <location>
        <begin position="211"/>
        <end position="226"/>
    </location>
</feature>
<evidence type="ECO:0000256" key="3">
    <source>
        <dbReference type="SAM" id="MobiDB-lite"/>
    </source>
</evidence>